<evidence type="ECO:0000313" key="1">
    <source>
        <dbReference type="EMBL" id="ACQ81444.1"/>
    </source>
</evidence>
<reference evidence="1 2" key="1">
    <citation type="journal article" date="2009" name="Stand. Genomic Sci.">
        <title>Complete genome sequence of Beutenbergia cavernae type strain (HKI 0122).</title>
        <authorList>
            <person name="Land M."/>
            <person name="Pukall R."/>
            <person name="Abt B."/>
            <person name="Goker M."/>
            <person name="Rohde M."/>
            <person name="Glavina Del Rio T."/>
            <person name="Tice H."/>
            <person name="Copeland A."/>
            <person name="Cheng J.F."/>
            <person name="Lucas S."/>
            <person name="Chen F."/>
            <person name="Nolan M."/>
            <person name="Bruce D."/>
            <person name="Goodwin L."/>
            <person name="Pitluck S."/>
            <person name="Ivanova N."/>
            <person name="Mavromatis K."/>
            <person name="Ovchinnikova G."/>
            <person name="Pati A."/>
            <person name="Chen A."/>
            <person name="Palaniappan K."/>
            <person name="Hauser L."/>
            <person name="Chang Y.J."/>
            <person name="Jefferies C.C."/>
            <person name="Saunders E."/>
            <person name="Brettin T."/>
            <person name="Detter J.C."/>
            <person name="Han C."/>
            <person name="Chain P."/>
            <person name="Bristow J."/>
            <person name="Eisen J.A."/>
            <person name="Markowitz V."/>
            <person name="Hugenholtz P."/>
            <person name="Kyrpides N.C."/>
            <person name="Klenk H.P."/>
            <person name="Lapidus A."/>
        </authorList>
    </citation>
    <scope>NUCLEOTIDE SEQUENCE [LARGE SCALE GENOMIC DNA]</scope>
    <source>
        <strain evidence="2">ATCC BAA-8 / DSM 12333 / NBRC 16432</strain>
    </source>
</reference>
<gene>
    <name evidence="1" type="ordered locus">Bcav_3200</name>
</gene>
<accession>C5C0P8</accession>
<proteinExistence type="predicted"/>
<dbReference type="eggNOG" id="ENOG502ZW0Q">
    <property type="taxonomic scope" value="Bacteria"/>
</dbReference>
<keyword evidence="2" id="KW-1185">Reference proteome</keyword>
<dbReference type="Proteomes" id="UP000007962">
    <property type="component" value="Chromosome"/>
</dbReference>
<dbReference type="EMBL" id="CP001618">
    <property type="protein sequence ID" value="ACQ81444.1"/>
    <property type="molecule type" value="Genomic_DNA"/>
</dbReference>
<sequence>MVEPPVGRLRSLAVTGPNEYAALRARIEDQLAEAVRASDDLTVPASAQGVGRSDDGVARVAVDHQGFLADVQFSAGIADLDAAELRTVFLAALQAARDDLRGESPPVARPVDLTDTSIIDALDAILRGERPAHGTGED</sequence>
<evidence type="ECO:0008006" key="3">
    <source>
        <dbReference type="Google" id="ProtNLM"/>
    </source>
</evidence>
<dbReference type="HOGENOM" id="CLU_1851244_0_0_11"/>
<dbReference type="STRING" id="471853.Bcav_3200"/>
<organism evidence="1 2">
    <name type="scientific">Beutenbergia cavernae (strain ATCC BAA-8 / DSM 12333 / CCUG 43141 / JCM 11478 / NBRC 16432 / NCIMB 13614 / HKI 0122)</name>
    <dbReference type="NCBI Taxonomy" id="471853"/>
    <lineage>
        <taxon>Bacteria</taxon>
        <taxon>Bacillati</taxon>
        <taxon>Actinomycetota</taxon>
        <taxon>Actinomycetes</taxon>
        <taxon>Micrococcales</taxon>
        <taxon>Beutenbergiaceae</taxon>
        <taxon>Beutenbergia</taxon>
    </lineage>
</organism>
<dbReference type="KEGG" id="bcv:Bcav_3200"/>
<dbReference type="AlphaFoldDB" id="C5C0P8"/>
<protein>
    <recommendedName>
        <fullName evidence="3">YbaB/EbfC DNA-binding family protein</fullName>
    </recommendedName>
</protein>
<name>C5C0P8_BEUC1</name>
<evidence type="ECO:0000313" key="2">
    <source>
        <dbReference type="Proteomes" id="UP000007962"/>
    </source>
</evidence>